<evidence type="ECO:0000256" key="1">
    <source>
        <dbReference type="SAM" id="MobiDB-lite"/>
    </source>
</evidence>
<reference evidence="3" key="2">
    <citation type="submission" date="2015-01" db="EMBL/GenBank/DDBJ databases">
        <title>Evolutionary Origins and Diversification of the Mycorrhizal Mutualists.</title>
        <authorList>
            <consortium name="DOE Joint Genome Institute"/>
            <consortium name="Mycorrhizal Genomics Consortium"/>
            <person name="Kohler A."/>
            <person name="Kuo A."/>
            <person name="Nagy L.G."/>
            <person name="Floudas D."/>
            <person name="Copeland A."/>
            <person name="Barry K.W."/>
            <person name="Cichocki N."/>
            <person name="Veneault-Fourrey C."/>
            <person name="LaButti K."/>
            <person name="Lindquist E.A."/>
            <person name="Lipzen A."/>
            <person name="Lundell T."/>
            <person name="Morin E."/>
            <person name="Murat C."/>
            <person name="Riley R."/>
            <person name="Ohm R."/>
            <person name="Sun H."/>
            <person name="Tunlid A."/>
            <person name="Henrissat B."/>
            <person name="Grigoriev I.V."/>
            <person name="Hibbett D.S."/>
            <person name="Martin F."/>
        </authorList>
    </citation>
    <scope>NUCLEOTIDE SEQUENCE [LARGE SCALE GENOMIC DNA]</scope>
    <source>
        <strain evidence="3">Foug A</strain>
    </source>
</reference>
<reference evidence="2 3" key="1">
    <citation type="submission" date="2014-04" db="EMBL/GenBank/DDBJ databases">
        <authorList>
            <consortium name="DOE Joint Genome Institute"/>
            <person name="Kuo A."/>
            <person name="Kohler A."/>
            <person name="Nagy L.G."/>
            <person name="Floudas D."/>
            <person name="Copeland A."/>
            <person name="Barry K.W."/>
            <person name="Cichocki N."/>
            <person name="Veneault-Fourrey C."/>
            <person name="LaButti K."/>
            <person name="Lindquist E.A."/>
            <person name="Lipzen A."/>
            <person name="Lundell T."/>
            <person name="Morin E."/>
            <person name="Murat C."/>
            <person name="Sun H."/>
            <person name="Tunlid A."/>
            <person name="Henrissat B."/>
            <person name="Grigoriev I.V."/>
            <person name="Hibbett D.S."/>
            <person name="Martin F."/>
            <person name="Nordberg H.P."/>
            <person name="Cantor M.N."/>
            <person name="Hua S.X."/>
        </authorList>
    </citation>
    <scope>NUCLEOTIDE SEQUENCE [LARGE SCALE GENOMIC DNA]</scope>
    <source>
        <strain evidence="2 3">Foug A</strain>
    </source>
</reference>
<evidence type="ECO:0000313" key="2">
    <source>
        <dbReference type="EMBL" id="KIM61808.1"/>
    </source>
</evidence>
<dbReference type="EMBL" id="KN822047">
    <property type="protein sequence ID" value="KIM61808.1"/>
    <property type="molecule type" value="Genomic_DNA"/>
</dbReference>
<dbReference type="OrthoDB" id="2662502at2759"/>
<protein>
    <submittedName>
        <fullName evidence="2">Uncharacterized protein</fullName>
    </submittedName>
</protein>
<feature type="region of interest" description="Disordered" evidence="1">
    <location>
        <begin position="231"/>
        <end position="254"/>
    </location>
</feature>
<dbReference type="Proteomes" id="UP000053989">
    <property type="component" value="Unassembled WGS sequence"/>
</dbReference>
<gene>
    <name evidence="2" type="ORF">SCLCIDRAFT_25482</name>
</gene>
<sequence>MHWKKKTLNSKAFQNPQQSERIFNFICPDKYLHSGRAIQWLVALHDRIEDLVNKGDHCACLELEGNTTANSEEQDCLYRGYKQLLRWIPSLKSDLAVDSEDYEVKLIMKDLNKAADNACSDDTAGLKMAVVDWLMSIKPTPKPALESHRKDGCGFYHNTIGRLICPMEYDWSNVQHRANIRGFDADYSVTTDSWPHFLYKSERYNPNNPVKGLFRNDLLMQAFKHIFTSPSSANSVDDIDQEEGTSTEPLPKHQKGLSEKCTRAHVAALLGMKSIDPCAIAYTAVQLRFALSSCNAWHLIDEDFNYVKFYKNILLFFEDTCTIQEKDKISDLLYWWNRSVFGRSNASVYCPQPVEKMSVASTLRKRCERLAARGELPTV</sequence>
<evidence type="ECO:0000313" key="3">
    <source>
        <dbReference type="Proteomes" id="UP000053989"/>
    </source>
</evidence>
<dbReference type="HOGENOM" id="CLU_035918_5_1_1"/>
<dbReference type="AlphaFoldDB" id="A0A0C2ZJN8"/>
<keyword evidence="3" id="KW-1185">Reference proteome</keyword>
<dbReference type="InterPro" id="IPR046521">
    <property type="entry name" value="DUF6698"/>
</dbReference>
<dbReference type="Pfam" id="PF20414">
    <property type="entry name" value="DUF6698"/>
    <property type="match status" value="1"/>
</dbReference>
<organism evidence="2 3">
    <name type="scientific">Scleroderma citrinum Foug A</name>
    <dbReference type="NCBI Taxonomy" id="1036808"/>
    <lineage>
        <taxon>Eukaryota</taxon>
        <taxon>Fungi</taxon>
        <taxon>Dikarya</taxon>
        <taxon>Basidiomycota</taxon>
        <taxon>Agaricomycotina</taxon>
        <taxon>Agaricomycetes</taxon>
        <taxon>Agaricomycetidae</taxon>
        <taxon>Boletales</taxon>
        <taxon>Sclerodermatineae</taxon>
        <taxon>Sclerodermataceae</taxon>
        <taxon>Scleroderma</taxon>
    </lineage>
</organism>
<accession>A0A0C2ZJN8</accession>
<proteinExistence type="predicted"/>
<name>A0A0C2ZJN8_9AGAM</name>
<dbReference type="InParanoid" id="A0A0C2ZJN8"/>
<dbReference type="STRING" id="1036808.A0A0C2ZJN8"/>